<dbReference type="PANTHER" id="PTHR22916">
    <property type="entry name" value="GLYCOSYLTRANSFERASE"/>
    <property type="match status" value="1"/>
</dbReference>
<dbReference type="CDD" id="cd00761">
    <property type="entry name" value="Glyco_tranf_GTA_type"/>
    <property type="match status" value="1"/>
</dbReference>
<dbReference type="RefSeq" id="WP_047092217.1">
    <property type="nucleotide sequence ID" value="NZ_LBHU01000001.1"/>
</dbReference>
<dbReference type="OrthoDB" id="9813349at2"/>
<organism evidence="2 3">
    <name type="scientific">Aurantiacibacter marinus</name>
    <dbReference type="NCBI Taxonomy" id="874156"/>
    <lineage>
        <taxon>Bacteria</taxon>
        <taxon>Pseudomonadati</taxon>
        <taxon>Pseudomonadota</taxon>
        <taxon>Alphaproteobacteria</taxon>
        <taxon>Sphingomonadales</taxon>
        <taxon>Erythrobacteraceae</taxon>
        <taxon>Aurantiacibacter</taxon>
    </lineage>
</organism>
<gene>
    <name evidence="2" type="ORF">AAV99_01650</name>
</gene>
<dbReference type="AlphaFoldDB" id="A0A0H0XVQ7"/>
<evidence type="ECO:0000313" key="2">
    <source>
        <dbReference type="EMBL" id="KLI64355.1"/>
    </source>
</evidence>
<dbReference type="Gene3D" id="3.90.550.10">
    <property type="entry name" value="Spore Coat Polysaccharide Biosynthesis Protein SpsA, Chain A"/>
    <property type="match status" value="1"/>
</dbReference>
<dbReference type="Pfam" id="PF00535">
    <property type="entry name" value="Glycos_transf_2"/>
    <property type="match status" value="1"/>
</dbReference>
<reference evidence="2 3" key="1">
    <citation type="submission" date="2015-04" db="EMBL/GenBank/DDBJ databases">
        <title>The draft genome sequence of Erythrobacter marinus HWDM-33.</title>
        <authorList>
            <person name="Zhuang L."/>
            <person name="Liu Y."/>
            <person name="Shao Z."/>
        </authorList>
    </citation>
    <scope>NUCLEOTIDE SEQUENCE [LARGE SCALE GENOMIC DNA]</scope>
    <source>
        <strain evidence="2 3">HWDM-33</strain>
    </source>
</reference>
<dbReference type="SUPFAM" id="SSF53448">
    <property type="entry name" value="Nucleotide-diphospho-sugar transferases"/>
    <property type="match status" value="1"/>
</dbReference>
<dbReference type="EMBL" id="LBHU01000001">
    <property type="protein sequence ID" value="KLI64355.1"/>
    <property type="molecule type" value="Genomic_DNA"/>
</dbReference>
<dbReference type="InterPro" id="IPR029044">
    <property type="entry name" value="Nucleotide-diphossugar_trans"/>
</dbReference>
<dbReference type="GO" id="GO:0016758">
    <property type="term" value="F:hexosyltransferase activity"/>
    <property type="evidence" value="ECO:0007669"/>
    <property type="project" value="UniProtKB-ARBA"/>
</dbReference>
<dbReference type="PATRIC" id="fig|874156.12.peg.343"/>
<dbReference type="PANTHER" id="PTHR22916:SF3">
    <property type="entry name" value="UDP-GLCNAC:BETAGAL BETA-1,3-N-ACETYLGLUCOSAMINYLTRANSFERASE-LIKE PROTEIN 1"/>
    <property type="match status" value="1"/>
</dbReference>
<comment type="caution">
    <text evidence="2">The sequence shown here is derived from an EMBL/GenBank/DDBJ whole genome shotgun (WGS) entry which is preliminary data.</text>
</comment>
<proteinExistence type="predicted"/>
<dbReference type="STRING" id="874156.GCA_001021555_00950"/>
<feature type="domain" description="Glycosyltransferase 2-like" evidence="1">
    <location>
        <begin position="13"/>
        <end position="178"/>
    </location>
</feature>
<protein>
    <recommendedName>
        <fullName evidence="1">Glycosyltransferase 2-like domain-containing protein</fullName>
    </recommendedName>
</protein>
<keyword evidence="3" id="KW-1185">Reference proteome</keyword>
<accession>A0A0H0XVQ7</accession>
<dbReference type="InterPro" id="IPR001173">
    <property type="entry name" value="Glyco_trans_2-like"/>
</dbReference>
<sequence length="315" mass="33762">MIYDAAQNRPTFSVIVPVYNAAETIEDTIASIRSQSLEDLELILVDDGSSDDSLLKMLRLAGSDPRVRLVAQPNGGVSAARNRGAAIAQGGLLAFCDSDDLWHAEKLAAHHAYHLANPALSGSYAQIAFVERHCSASHQKRTLSSVPDGDLTLAQIIGENPVCTTSNLVVTRAAFERIGGFAEGMNYAEDQEWLARAVTQGESISGIDELLVGYRLSPGGLSVNLEQMYAGWRELTGLYGADQDTAAAEAIYCRYLARRALRGGNPPADARRYALRGLSLNPSAFLSDMRRGGATLIAAFAAGAMPSSMRLRLFA</sequence>
<name>A0A0H0XVQ7_9SPHN</name>
<evidence type="ECO:0000313" key="3">
    <source>
        <dbReference type="Proteomes" id="UP000053455"/>
    </source>
</evidence>
<evidence type="ECO:0000259" key="1">
    <source>
        <dbReference type="Pfam" id="PF00535"/>
    </source>
</evidence>
<dbReference type="Proteomes" id="UP000053455">
    <property type="component" value="Unassembled WGS sequence"/>
</dbReference>